<dbReference type="SMART" id="SM00054">
    <property type="entry name" value="EFh"/>
    <property type="match status" value="3"/>
</dbReference>
<dbReference type="KEGG" id="lak:106165365"/>
<dbReference type="PROSITE" id="PS50222">
    <property type="entry name" value="EF_HAND_2"/>
    <property type="match status" value="2"/>
</dbReference>
<sequence>MLAMSNIALRSWGLVRDIKSSRRLAKFVRLTLRIRNVLQTKAHCFQPVRRLTTGTPHFGKLPADLPYVTGSEHWKRKVRSVFKRFDLNTDGYVTGEDYVAFGKRMADFRNLDGEKAKQIIDKCLHTWAGVAGNKNKITEDDYLQSIHSLTIQCCFRPQLYHGFVSAEFGMMDIDGDGLASKDEHVAFFHGMKVPMQFSKEMFVEMDTNKDGLITFDEFAEGFLDFWFTEDPNNKYNHFYGPLVD</sequence>
<keyword evidence="1" id="KW-0106">Calcium</keyword>
<gene>
    <name evidence="4" type="primary">LOC106165365</name>
</gene>
<dbReference type="CDD" id="cd00051">
    <property type="entry name" value="EFh"/>
    <property type="match status" value="1"/>
</dbReference>
<keyword evidence="3" id="KW-1185">Reference proteome</keyword>
<reference evidence="4" key="1">
    <citation type="submission" date="2025-08" db="UniProtKB">
        <authorList>
            <consortium name="RefSeq"/>
        </authorList>
    </citation>
    <scope>IDENTIFICATION</scope>
    <source>
        <tissue evidence="4">Gonads</tissue>
    </source>
</reference>
<dbReference type="SUPFAM" id="SSF47473">
    <property type="entry name" value="EF-hand"/>
    <property type="match status" value="1"/>
</dbReference>
<dbReference type="AlphaFoldDB" id="A0A1S3ILP2"/>
<organism evidence="3 4">
    <name type="scientific">Lingula anatina</name>
    <name type="common">Brachiopod</name>
    <name type="synonym">Lingula unguis</name>
    <dbReference type="NCBI Taxonomy" id="7574"/>
    <lineage>
        <taxon>Eukaryota</taxon>
        <taxon>Metazoa</taxon>
        <taxon>Spiralia</taxon>
        <taxon>Lophotrochozoa</taxon>
        <taxon>Brachiopoda</taxon>
        <taxon>Linguliformea</taxon>
        <taxon>Lingulata</taxon>
        <taxon>Lingulida</taxon>
        <taxon>Linguloidea</taxon>
        <taxon>Lingulidae</taxon>
        <taxon>Lingula</taxon>
    </lineage>
</organism>
<protein>
    <submittedName>
        <fullName evidence="4">Sarcoplasmic calcium-binding protein</fullName>
    </submittedName>
</protein>
<evidence type="ECO:0000259" key="2">
    <source>
        <dbReference type="PROSITE" id="PS50222"/>
    </source>
</evidence>
<dbReference type="InParanoid" id="A0A1S3ILP2"/>
<dbReference type="Pfam" id="PF13499">
    <property type="entry name" value="EF-hand_7"/>
    <property type="match status" value="1"/>
</dbReference>
<dbReference type="PROSITE" id="PS00018">
    <property type="entry name" value="EF_HAND_1"/>
    <property type="match status" value="2"/>
</dbReference>
<dbReference type="InterPro" id="IPR018247">
    <property type="entry name" value="EF_Hand_1_Ca_BS"/>
</dbReference>
<dbReference type="Pfam" id="PF13202">
    <property type="entry name" value="EF-hand_5"/>
    <property type="match status" value="1"/>
</dbReference>
<proteinExistence type="predicted"/>
<evidence type="ECO:0000313" key="3">
    <source>
        <dbReference type="Proteomes" id="UP000085678"/>
    </source>
</evidence>
<accession>A0A1S3ILP2</accession>
<dbReference type="InterPro" id="IPR002048">
    <property type="entry name" value="EF_hand_dom"/>
</dbReference>
<dbReference type="GO" id="GO:0005509">
    <property type="term" value="F:calcium ion binding"/>
    <property type="evidence" value="ECO:0007669"/>
    <property type="project" value="InterPro"/>
</dbReference>
<dbReference type="Proteomes" id="UP000085678">
    <property type="component" value="Unplaced"/>
</dbReference>
<feature type="domain" description="EF-hand" evidence="2">
    <location>
        <begin position="193"/>
        <end position="228"/>
    </location>
</feature>
<evidence type="ECO:0000256" key="1">
    <source>
        <dbReference type="ARBA" id="ARBA00022837"/>
    </source>
</evidence>
<evidence type="ECO:0000313" key="4">
    <source>
        <dbReference type="RefSeq" id="XP_013399003.1"/>
    </source>
</evidence>
<dbReference type="InterPro" id="IPR011992">
    <property type="entry name" value="EF-hand-dom_pair"/>
</dbReference>
<dbReference type="GeneID" id="106165365"/>
<name>A0A1S3ILP2_LINAN</name>
<dbReference type="RefSeq" id="XP_013399003.1">
    <property type="nucleotide sequence ID" value="XM_013543549.2"/>
</dbReference>
<feature type="domain" description="EF-hand" evidence="2">
    <location>
        <begin position="73"/>
        <end position="108"/>
    </location>
</feature>
<dbReference type="Gene3D" id="1.10.238.10">
    <property type="entry name" value="EF-hand"/>
    <property type="match status" value="1"/>
</dbReference>
<dbReference type="OrthoDB" id="10038259at2759"/>